<protein>
    <recommendedName>
        <fullName evidence="12">GPI ethanolamine phosphate transferase 3</fullName>
    </recommendedName>
</protein>
<keyword evidence="7 10" id="KW-1133">Transmembrane helix</keyword>
<evidence type="ECO:0000256" key="1">
    <source>
        <dbReference type="ARBA" id="ARBA00004477"/>
    </source>
</evidence>
<keyword evidence="9" id="KW-0325">Glycoprotein</keyword>
<feature type="transmembrane region" description="Helical" evidence="10">
    <location>
        <begin position="698"/>
        <end position="720"/>
    </location>
</feature>
<evidence type="ECO:0000256" key="9">
    <source>
        <dbReference type="ARBA" id="ARBA00023180"/>
    </source>
</evidence>
<dbReference type="GO" id="GO:0005789">
    <property type="term" value="C:endoplasmic reticulum membrane"/>
    <property type="evidence" value="ECO:0007669"/>
    <property type="project" value="UniProtKB-SubCell"/>
</dbReference>
<comment type="pathway">
    <text evidence="2">Glycolipid biosynthesis; glycosylphosphatidylinositol-anchor biosynthesis.</text>
</comment>
<evidence type="ECO:0000256" key="2">
    <source>
        <dbReference type="ARBA" id="ARBA00004687"/>
    </source>
</evidence>
<organism evidence="11">
    <name type="scientific">Ananas comosus var. bracteatus</name>
    <name type="common">red pineapple</name>
    <dbReference type="NCBI Taxonomy" id="296719"/>
    <lineage>
        <taxon>Eukaryota</taxon>
        <taxon>Viridiplantae</taxon>
        <taxon>Streptophyta</taxon>
        <taxon>Embryophyta</taxon>
        <taxon>Tracheophyta</taxon>
        <taxon>Spermatophyta</taxon>
        <taxon>Magnoliopsida</taxon>
        <taxon>Liliopsida</taxon>
        <taxon>Poales</taxon>
        <taxon>Bromeliaceae</taxon>
        <taxon>Bromelioideae</taxon>
        <taxon>Ananas</taxon>
    </lineage>
</organism>
<name>A0A6V7QAK7_ANACO</name>
<feature type="transmembrane region" description="Helical" evidence="10">
    <location>
        <begin position="905"/>
        <end position="928"/>
    </location>
</feature>
<feature type="transmembrane region" description="Helical" evidence="10">
    <location>
        <begin position="815"/>
        <end position="838"/>
    </location>
</feature>
<dbReference type="Gene3D" id="3.40.720.10">
    <property type="entry name" value="Alkaline Phosphatase, subunit A"/>
    <property type="match status" value="1"/>
</dbReference>
<reference evidence="11" key="1">
    <citation type="submission" date="2020-07" db="EMBL/GenBank/DDBJ databases">
        <authorList>
            <person name="Lin J."/>
        </authorList>
    </citation>
    <scope>NUCLEOTIDE SEQUENCE</scope>
</reference>
<accession>A0A6V7QAK7</accession>
<evidence type="ECO:0000256" key="3">
    <source>
        <dbReference type="ARBA" id="ARBA00022502"/>
    </source>
</evidence>
<feature type="transmembrane region" description="Helical" evidence="10">
    <location>
        <begin position="732"/>
        <end position="750"/>
    </location>
</feature>
<keyword evidence="4" id="KW-0808">Transferase</keyword>
<evidence type="ECO:0000313" key="11">
    <source>
        <dbReference type="EMBL" id="CAD1839998.1"/>
    </source>
</evidence>
<dbReference type="PANTHER" id="PTHR23071:SF1">
    <property type="entry name" value="GPI ETHANOLAMINE PHOSPHATE TRANSFERASE 3"/>
    <property type="match status" value="1"/>
</dbReference>
<keyword evidence="8 10" id="KW-0472">Membrane</keyword>
<evidence type="ECO:0000256" key="8">
    <source>
        <dbReference type="ARBA" id="ARBA00023136"/>
    </source>
</evidence>
<dbReference type="InterPro" id="IPR037675">
    <property type="entry name" value="PIG-O_N"/>
</dbReference>
<feature type="transmembrane region" description="Helical" evidence="10">
    <location>
        <begin position="787"/>
        <end position="803"/>
    </location>
</feature>
<gene>
    <name evidence="11" type="ORF">CB5_LOCUS23209</name>
</gene>
<evidence type="ECO:0000256" key="5">
    <source>
        <dbReference type="ARBA" id="ARBA00022692"/>
    </source>
</evidence>
<feature type="transmembrane region" description="Helical" evidence="10">
    <location>
        <begin position="17"/>
        <end position="37"/>
    </location>
</feature>
<dbReference type="GO" id="GO:0051377">
    <property type="term" value="F:mannose-ethanolamine phosphotransferase activity"/>
    <property type="evidence" value="ECO:0007669"/>
    <property type="project" value="InterPro"/>
</dbReference>
<feature type="transmembrane region" description="Helical" evidence="10">
    <location>
        <begin position="517"/>
        <end position="541"/>
    </location>
</feature>
<dbReference type="CDD" id="cd16023">
    <property type="entry name" value="GPI_EPT_3"/>
    <property type="match status" value="1"/>
</dbReference>
<feature type="transmembrane region" description="Helical" evidence="10">
    <location>
        <begin position="614"/>
        <end position="632"/>
    </location>
</feature>
<dbReference type="EMBL" id="LR862134">
    <property type="protein sequence ID" value="CAD1839998.1"/>
    <property type="molecule type" value="Genomic_DNA"/>
</dbReference>
<keyword evidence="5 10" id="KW-0812">Transmembrane</keyword>
<dbReference type="InterPro" id="IPR039524">
    <property type="entry name" value="PIGO/GPI13"/>
</dbReference>
<dbReference type="PANTHER" id="PTHR23071">
    <property type="entry name" value="PHOSPHATIDYLINOSITOL GLYCAN"/>
    <property type="match status" value="1"/>
</dbReference>
<dbReference type="InterPro" id="IPR017850">
    <property type="entry name" value="Alkaline_phosphatase_core_sf"/>
</dbReference>
<dbReference type="UniPathway" id="UPA00196"/>
<keyword evidence="6" id="KW-0256">Endoplasmic reticulum</keyword>
<dbReference type="SUPFAM" id="SSF53649">
    <property type="entry name" value="Alkaline phosphatase-like"/>
    <property type="match status" value="1"/>
</dbReference>
<comment type="subcellular location">
    <subcellularLocation>
        <location evidence="1">Endoplasmic reticulum membrane</location>
        <topology evidence="1">Multi-pass membrane protein</topology>
    </subcellularLocation>
</comment>
<feature type="transmembrane region" description="Helical" evidence="10">
    <location>
        <begin position="561"/>
        <end position="583"/>
    </location>
</feature>
<keyword evidence="3" id="KW-0337">GPI-anchor biosynthesis</keyword>
<evidence type="ECO:0000256" key="7">
    <source>
        <dbReference type="ARBA" id="ARBA00022989"/>
    </source>
</evidence>
<evidence type="ECO:0008006" key="12">
    <source>
        <dbReference type="Google" id="ProtNLM"/>
    </source>
</evidence>
<dbReference type="GO" id="GO:0006506">
    <property type="term" value="P:GPI anchor biosynthetic process"/>
    <property type="evidence" value="ECO:0007669"/>
    <property type="project" value="UniProtKB-UniPathway"/>
</dbReference>
<sequence length="970" mass="107859">MAEGSFEKKPRPILRPIFFLLLGLHALAVFLFTRGFLLTRTELSSYSHCHDLPSPNPSPLLLLLLLLPLLVLHEIEIGIEIEILLLLLDAGRAPPSIASSSSFDFVAPSTFFEEKKPWMDKLRVLHKLASDEGSSARIFKAIADPPTTSLQRLKGLTTGGLPTFIDVGNSFGAPAIIEDNLIHQLVKNGKRVLMMGDDTWMQLFPEHFEESHPYPSFNVKDLDTVDNGILEHLLPSLYKDDWDVLIAHFLGVIEPMKNRIVQPISRHIFGVDSTPMIKKLEQYNSILETWWSSREHLSYCDGDHGQTLNGDHGGGTAEEVETSLFAWSMRSPPSSISSVLEENMCKLNLDGEKLCVGTMQQLDFAVTMAALLGVPFPFGSIGRVNPELYALSAGTWDRQRTDAENCKLQSDLEAWMQNYANVLCINCWQVKRYIDLYSATSIIGFSADDLHFVTDLYERALANCSSNTKASCLFGTGVPKEIQDYSVSVLQSQIDAYSHFLESVAKLARSAWTEFDLLLMGIGLGILLLSIIIHILAATWVHILFQSYLKEQGIPGLSYRYFLAFLLVAIRAASFLSNSYILAEGRVANFLLGTTGIMNLWRSVEKGDLKKDEFAFLLLNVIIRFGIGFGLSKQTGGSSYLVSDSLKFVGINEGHLRWLVLEIFPIVFLSLLFVFLLKCIAHVDMSRYMKYFTIMGTVLSYVLIATHWASESILIFISPAFQGIGRNLAPRLVYAIGFGILGLSVLSRILDMKERMTVSERLTNSTVPMLSAWSPTILILLGKQGPFVAFVCIAGAWCIISSSKKFLSGTKSGTLGGLAVDPISVTQWSLLAVCLFYLTGHWCTFDGLRYGAAFIGFDHFNIIRQGILLSIDTFGVSHILPILGLPFIVALQYHDSKKGELKDAILLNLSQVFLIYGLITAITTTFTVLCATIQRRHLMVWGLFAPKYVFDAIGLLVTDALICLAVLYYY</sequence>
<evidence type="ECO:0000256" key="6">
    <source>
        <dbReference type="ARBA" id="ARBA00022824"/>
    </source>
</evidence>
<feature type="transmembrane region" description="Helical" evidence="10">
    <location>
        <begin position="874"/>
        <end position="893"/>
    </location>
</feature>
<dbReference type="AlphaFoldDB" id="A0A6V7QAK7"/>
<proteinExistence type="predicted"/>
<evidence type="ECO:0000256" key="4">
    <source>
        <dbReference type="ARBA" id="ARBA00022679"/>
    </source>
</evidence>
<feature type="transmembrane region" description="Helical" evidence="10">
    <location>
        <begin position="656"/>
        <end position="677"/>
    </location>
</feature>
<feature type="transmembrane region" description="Helical" evidence="10">
    <location>
        <begin position="948"/>
        <end position="969"/>
    </location>
</feature>
<evidence type="ECO:0000256" key="10">
    <source>
        <dbReference type="SAM" id="Phobius"/>
    </source>
</evidence>